<name>A4WJD2_PYRAR</name>
<dbReference type="KEGG" id="pas:Pars_0918"/>
<dbReference type="EMBL" id="CP000660">
    <property type="protein sequence ID" value="ABP50499.1"/>
    <property type="molecule type" value="Genomic_DNA"/>
</dbReference>
<dbReference type="GeneID" id="5054684"/>
<organism evidence="1 2">
    <name type="scientific">Pyrobaculum arsenaticum (strain DSM 13514 / JCM 11321 / PZ6)</name>
    <dbReference type="NCBI Taxonomy" id="340102"/>
    <lineage>
        <taxon>Archaea</taxon>
        <taxon>Thermoproteota</taxon>
        <taxon>Thermoprotei</taxon>
        <taxon>Thermoproteales</taxon>
        <taxon>Thermoproteaceae</taxon>
        <taxon>Pyrobaculum</taxon>
    </lineage>
</organism>
<dbReference type="STRING" id="340102.Pars_0918"/>
<gene>
    <name evidence="1" type="ordered locus">Pars_0918</name>
</gene>
<dbReference type="HOGENOM" id="CLU_2079505_0_0_2"/>
<reference evidence="1 2" key="1">
    <citation type="submission" date="2007-04" db="EMBL/GenBank/DDBJ databases">
        <title>Complete sequence of Pyrobaculum arsenaticum DSM 13514.</title>
        <authorList>
            <consortium name="US DOE Joint Genome Institute"/>
            <person name="Copeland A."/>
            <person name="Lucas S."/>
            <person name="Lapidus A."/>
            <person name="Barry K."/>
            <person name="Glavina del Rio T."/>
            <person name="Dalin E."/>
            <person name="Tice H."/>
            <person name="Pitluck S."/>
            <person name="Chain P."/>
            <person name="Malfatti S."/>
            <person name="Shin M."/>
            <person name="Vergez L."/>
            <person name="Schmutz J."/>
            <person name="Larimer F."/>
            <person name="Land M."/>
            <person name="Hauser L."/>
            <person name="Kyrpides N."/>
            <person name="Mikhailova N."/>
            <person name="Cozen A.E."/>
            <person name="Fitz-Gibbon S.T."/>
            <person name="House C.H."/>
            <person name="Saltikov C."/>
            <person name="Lowe T.M."/>
            <person name="Richardson P."/>
        </authorList>
    </citation>
    <scope>NUCLEOTIDE SEQUENCE [LARGE SCALE GENOMIC DNA]</scope>
    <source>
        <strain evidence="2">ATCC 700994 / DSM 13514 / JCM 11321 / PZ6</strain>
    </source>
</reference>
<protein>
    <submittedName>
        <fullName evidence="1">HEPN domain protein</fullName>
    </submittedName>
</protein>
<dbReference type="AlphaFoldDB" id="A4WJD2"/>
<dbReference type="OrthoDB" id="28418at2157"/>
<proteinExistence type="predicted"/>
<dbReference type="SUPFAM" id="SSF81593">
    <property type="entry name" value="Nucleotidyltransferase substrate binding subunit/domain"/>
    <property type="match status" value="1"/>
</dbReference>
<dbReference type="PhylomeDB" id="A4WJD2"/>
<dbReference type="Proteomes" id="UP000001567">
    <property type="component" value="Chromosome"/>
</dbReference>
<dbReference type="RefSeq" id="WP_011900406.1">
    <property type="nucleotide sequence ID" value="NC_009376.1"/>
</dbReference>
<sequence length="117" mass="13152">MHFKWLERHVRHFQEALRGLERGDGYWTCYNAYISVRALLMGVLGFDPYKDVTTVATLTALVKKALPNAPGDVIDCAKCLEKRLSEPLGDRCVKCADKIVEYIKTLPLSPATKIADL</sequence>
<accession>A4WJD2</accession>
<evidence type="ECO:0000313" key="2">
    <source>
        <dbReference type="Proteomes" id="UP000001567"/>
    </source>
</evidence>
<evidence type="ECO:0000313" key="1">
    <source>
        <dbReference type="EMBL" id="ABP50499.1"/>
    </source>
</evidence>